<reference evidence="1" key="1">
    <citation type="journal article" date="2017" name="Nature">
        <title>The sunflower genome provides insights into oil metabolism, flowering and Asterid evolution.</title>
        <authorList>
            <person name="Badouin H."/>
            <person name="Gouzy J."/>
            <person name="Grassa C.J."/>
            <person name="Murat F."/>
            <person name="Staton S.E."/>
            <person name="Cottret L."/>
            <person name="Lelandais-Briere C."/>
            <person name="Owens G.L."/>
            <person name="Carrere S."/>
            <person name="Mayjonade B."/>
            <person name="Legrand L."/>
            <person name="Gill N."/>
            <person name="Kane N.C."/>
            <person name="Bowers J.E."/>
            <person name="Hubner S."/>
            <person name="Bellec A."/>
            <person name="Berard A."/>
            <person name="Berges H."/>
            <person name="Blanchet N."/>
            <person name="Boniface M.C."/>
            <person name="Brunel D."/>
            <person name="Catrice O."/>
            <person name="Chaidir N."/>
            <person name="Claudel C."/>
            <person name="Donnadieu C."/>
            <person name="Faraut T."/>
            <person name="Fievet G."/>
            <person name="Helmstetter N."/>
            <person name="King M."/>
            <person name="Knapp S.J."/>
            <person name="Lai Z."/>
            <person name="Le Paslier M.C."/>
            <person name="Lippi Y."/>
            <person name="Lorenzon L."/>
            <person name="Mandel J.R."/>
            <person name="Marage G."/>
            <person name="Marchand G."/>
            <person name="Marquand E."/>
            <person name="Bret-Mestries E."/>
            <person name="Morien E."/>
            <person name="Nambeesan S."/>
            <person name="Nguyen T."/>
            <person name="Pegot-Espagnet P."/>
            <person name="Pouilly N."/>
            <person name="Raftis F."/>
            <person name="Sallet E."/>
            <person name="Schiex T."/>
            <person name="Thomas J."/>
            <person name="Vandecasteele C."/>
            <person name="Vares D."/>
            <person name="Vear F."/>
            <person name="Vautrin S."/>
            <person name="Crespi M."/>
            <person name="Mangin B."/>
            <person name="Burke J.M."/>
            <person name="Salse J."/>
            <person name="Munos S."/>
            <person name="Vincourt P."/>
            <person name="Rieseberg L.H."/>
            <person name="Langlade N.B."/>
        </authorList>
    </citation>
    <scope>NUCLEOTIDE SEQUENCE</scope>
    <source>
        <tissue evidence="1">Leaves</tissue>
    </source>
</reference>
<accession>A0A9K3I494</accession>
<gene>
    <name evidence="1" type="ORF">HanXRQr2_Chr09g0377771</name>
</gene>
<dbReference type="EMBL" id="MNCJ02000324">
    <property type="protein sequence ID" value="KAF5789988.1"/>
    <property type="molecule type" value="Genomic_DNA"/>
</dbReference>
<proteinExistence type="predicted"/>
<dbReference type="Gramene" id="mRNA:HanXRQr2_Chr09g0377771">
    <property type="protein sequence ID" value="CDS:HanXRQr2_Chr09g0377771.1"/>
    <property type="gene ID" value="HanXRQr2_Chr09g0377771"/>
</dbReference>
<evidence type="ECO:0000313" key="1">
    <source>
        <dbReference type="EMBL" id="KAF5789988.1"/>
    </source>
</evidence>
<comment type="caution">
    <text evidence="1">The sequence shown here is derived from an EMBL/GenBank/DDBJ whole genome shotgun (WGS) entry which is preliminary data.</text>
</comment>
<sequence length="103" mass="12067">MQMIGKRWDDIMDYLRHHAASKHATHIIAKLVVAASAYFVWQERNNRLFSANKRNVAQLIEVVLMTVRMKLHTMKFGRTNSVNQILSEWSLPRELLLDQDDFG</sequence>
<reference evidence="1" key="2">
    <citation type="submission" date="2020-06" db="EMBL/GenBank/DDBJ databases">
        <title>Helianthus annuus Genome sequencing and assembly Release 2.</title>
        <authorList>
            <person name="Gouzy J."/>
            <person name="Langlade N."/>
            <person name="Munos S."/>
        </authorList>
    </citation>
    <scope>NUCLEOTIDE SEQUENCE</scope>
    <source>
        <tissue evidence="1">Leaves</tissue>
    </source>
</reference>
<name>A0A9K3I494_HELAN</name>
<protein>
    <recommendedName>
        <fullName evidence="3">Reverse transcriptase zinc-binding domain-containing protein</fullName>
    </recommendedName>
</protein>
<evidence type="ECO:0008006" key="3">
    <source>
        <dbReference type="Google" id="ProtNLM"/>
    </source>
</evidence>
<dbReference type="AlphaFoldDB" id="A0A9K3I494"/>
<evidence type="ECO:0000313" key="2">
    <source>
        <dbReference type="Proteomes" id="UP000215914"/>
    </source>
</evidence>
<dbReference type="Proteomes" id="UP000215914">
    <property type="component" value="Unassembled WGS sequence"/>
</dbReference>
<organism evidence="1 2">
    <name type="scientific">Helianthus annuus</name>
    <name type="common">Common sunflower</name>
    <dbReference type="NCBI Taxonomy" id="4232"/>
    <lineage>
        <taxon>Eukaryota</taxon>
        <taxon>Viridiplantae</taxon>
        <taxon>Streptophyta</taxon>
        <taxon>Embryophyta</taxon>
        <taxon>Tracheophyta</taxon>
        <taxon>Spermatophyta</taxon>
        <taxon>Magnoliopsida</taxon>
        <taxon>eudicotyledons</taxon>
        <taxon>Gunneridae</taxon>
        <taxon>Pentapetalae</taxon>
        <taxon>asterids</taxon>
        <taxon>campanulids</taxon>
        <taxon>Asterales</taxon>
        <taxon>Asteraceae</taxon>
        <taxon>Asteroideae</taxon>
        <taxon>Heliantheae alliance</taxon>
        <taxon>Heliantheae</taxon>
        <taxon>Helianthus</taxon>
    </lineage>
</organism>
<keyword evidence="2" id="KW-1185">Reference proteome</keyword>